<protein>
    <submittedName>
        <fullName evidence="2">Uncharacterized protein</fullName>
    </submittedName>
</protein>
<sequence length="67" mass="7710">MNATQPSKPSATYTQLKGPEIQKKQTEKKAHSEEEMTKSLFDEEDYTITWHPEHPNYIKSRQGTGDS</sequence>
<gene>
    <name evidence="2" type="ORF">S12H4_18314</name>
</gene>
<evidence type="ECO:0000313" key="2">
    <source>
        <dbReference type="EMBL" id="GAI75284.1"/>
    </source>
</evidence>
<feature type="region of interest" description="Disordered" evidence="1">
    <location>
        <begin position="1"/>
        <end position="40"/>
    </location>
</feature>
<comment type="caution">
    <text evidence="2">The sequence shown here is derived from an EMBL/GenBank/DDBJ whole genome shotgun (WGS) entry which is preliminary data.</text>
</comment>
<organism evidence="2">
    <name type="scientific">marine sediment metagenome</name>
    <dbReference type="NCBI Taxonomy" id="412755"/>
    <lineage>
        <taxon>unclassified sequences</taxon>
        <taxon>metagenomes</taxon>
        <taxon>ecological metagenomes</taxon>
    </lineage>
</organism>
<dbReference type="EMBL" id="BARW01009033">
    <property type="protein sequence ID" value="GAI75284.1"/>
    <property type="molecule type" value="Genomic_DNA"/>
</dbReference>
<dbReference type="AlphaFoldDB" id="X1T5G6"/>
<accession>X1T5G6</accession>
<name>X1T5G6_9ZZZZ</name>
<feature type="compositionally biased region" description="Polar residues" evidence="1">
    <location>
        <begin position="1"/>
        <end position="15"/>
    </location>
</feature>
<proteinExistence type="predicted"/>
<evidence type="ECO:0000256" key="1">
    <source>
        <dbReference type="SAM" id="MobiDB-lite"/>
    </source>
</evidence>
<reference evidence="2" key="1">
    <citation type="journal article" date="2014" name="Front. Microbiol.">
        <title>High frequency of phylogenetically diverse reductive dehalogenase-homologous genes in deep subseafloor sedimentary metagenomes.</title>
        <authorList>
            <person name="Kawai M."/>
            <person name="Futagami T."/>
            <person name="Toyoda A."/>
            <person name="Takaki Y."/>
            <person name="Nishi S."/>
            <person name="Hori S."/>
            <person name="Arai W."/>
            <person name="Tsubouchi T."/>
            <person name="Morono Y."/>
            <person name="Uchiyama I."/>
            <person name="Ito T."/>
            <person name="Fujiyama A."/>
            <person name="Inagaki F."/>
            <person name="Takami H."/>
        </authorList>
    </citation>
    <scope>NUCLEOTIDE SEQUENCE</scope>
    <source>
        <strain evidence="2">Expedition CK06-06</strain>
    </source>
</reference>
<feature type="compositionally biased region" description="Basic and acidic residues" evidence="1">
    <location>
        <begin position="20"/>
        <end position="40"/>
    </location>
</feature>